<dbReference type="InterPro" id="IPR036259">
    <property type="entry name" value="MFS_trans_sf"/>
</dbReference>
<evidence type="ECO:0000256" key="1">
    <source>
        <dbReference type="ARBA" id="ARBA00004141"/>
    </source>
</evidence>
<dbReference type="InterPro" id="IPR005829">
    <property type="entry name" value="Sugar_transporter_CS"/>
</dbReference>
<dbReference type="PANTHER" id="PTHR48022">
    <property type="entry name" value="PLASTIDIC GLUCOSE TRANSPORTER 4"/>
    <property type="match status" value="1"/>
</dbReference>
<evidence type="ECO:0000256" key="6">
    <source>
        <dbReference type="ARBA" id="ARBA00023136"/>
    </source>
</evidence>
<feature type="transmembrane region" description="Helical" evidence="9">
    <location>
        <begin position="170"/>
        <end position="192"/>
    </location>
</feature>
<reference evidence="11 12" key="1">
    <citation type="submission" date="2024-03" db="EMBL/GenBank/DDBJ databases">
        <title>A high-quality draft genome sequence of Diaporthe vaccinii, a causative agent of upright dieback and viscid rot disease in cranberry plants.</title>
        <authorList>
            <person name="Sarrasin M."/>
            <person name="Lang B.F."/>
            <person name="Burger G."/>
        </authorList>
    </citation>
    <scope>NUCLEOTIDE SEQUENCE [LARGE SCALE GENOMIC DNA]</scope>
    <source>
        <strain evidence="11 12">IS7</strain>
    </source>
</reference>
<evidence type="ECO:0000256" key="7">
    <source>
        <dbReference type="RuleBase" id="RU003346"/>
    </source>
</evidence>
<feature type="region of interest" description="Disordered" evidence="8">
    <location>
        <begin position="479"/>
        <end position="508"/>
    </location>
</feature>
<dbReference type="Proteomes" id="UP001600888">
    <property type="component" value="Unassembled WGS sequence"/>
</dbReference>
<dbReference type="PRINTS" id="PR00171">
    <property type="entry name" value="SUGRTRNSPORT"/>
</dbReference>
<gene>
    <name evidence="11" type="ORF">FJTKL_02759</name>
</gene>
<organism evidence="11 12">
    <name type="scientific">Diaporthe vaccinii</name>
    <dbReference type="NCBI Taxonomy" id="105482"/>
    <lineage>
        <taxon>Eukaryota</taxon>
        <taxon>Fungi</taxon>
        <taxon>Dikarya</taxon>
        <taxon>Ascomycota</taxon>
        <taxon>Pezizomycotina</taxon>
        <taxon>Sordariomycetes</taxon>
        <taxon>Sordariomycetidae</taxon>
        <taxon>Diaporthales</taxon>
        <taxon>Diaporthaceae</taxon>
        <taxon>Diaporthe</taxon>
        <taxon>Diaporthe eres species complex</taxon>
    </lineage>
</organism>
<comment type="caution">
    <text evidence="11">The sequence shown here is derived from an EMBL/GenBank/DDBJ whole genome shotgun (WGS) entry which is preliminary data.</text>
</comment>
<dbReference type="PROSITE" id="PS00217">
    <property type="entry name" value="SUGAR_TRANSPORT_2"/>
    <property type="match status" value="1"/>
</dbReference>
<keyword evidence="5 9" id="KW-1133">Transmembrane helix</keyword>
<feature type="transmembrane region" description="Helical" evidence="9">
    <location>
        <begin position="81"/>
        <end position="100"/>
    </location>
</feature>
<dbReference type="PANTHER" id="PTHR48022:SF2">
    <property type="entry name" value="PLASTIDIC GLUCOSE TRANSPORTER 4"/>
    <property type="match status" value="1"/>
</dbReference>
<protein>
    <recommendedName>
        <fullName evidence="10">Major facilitator superfamily (MFS) profile domain-containing protein</fullName>
    </recommendedName>
</protein>
<sequence>MAPKSPPGYVLASLAISLGGWINGYDTGSIGAVISMPQFEATIGALSPTLVGFTVSLIMLAGVFPSVFAGWLADHHGRLKTILLGSILFCVGALLQGTSYGLAQFLLGRTVAGLGEGVFLSNVSVYISEISPTKSRGVLSGLPQFMATAGICIGYFTCYGSVYLRGSSMAWRLPFIIMVAMSLMLIGCCMRLPESPRWSMSRGDQPAALDALCRLDFSMVEAESSFMSGGAVVEQRVSLTPWQSFAILFRRGYRARTVLALFVLGMVQLSGIDGVLYYAPLLFSQAGLSSATASFLASGVSGILMLAISVPAFLLADRWGRRTSAITGGIGLSGIMFLIGSLYAAGAVHPFGIARWVVVVSVFLFGLTYCATWGIVGKIYATEIQPTHVRAAANCVAQGLGFFTNWFVAMITPILLDKSAFGAYFLFGGLALFTVAVLGACMPETRGRSLEDIQQAFHHPALGTLTSRLKSFVRRGDRAGTGTPVSISSGHEGVELRPSTVDHGSASQRVSTISQLDTMTRGLRIDASVA</sequence>
<dbReference type="InterPro" id="IPR050360">
    <property type="entry name" value="MFS_Sugar_Transporters"/>
</dbReference>
<dbReference type="EMBL" id="JBAWTH010000149">
    <property type="protein sequence ID" value="KAL2274782.1"/>
    <property type="molecule type" value="Genomic_DNA"/>
</dbReference>
<feature type="transmembrane region" description="Helical" evidence="9">
    <location>
        <begin position="7"/>
        <end position="25"/>
    </location>
</feature>
<feature type="transmembrane region" description="Helical" evidence="9">
    <location>
        <begin position="106"/>
        <end position="127"/>
    </location>
</feature>
<feature type="transmembrane region" description="Helical" evidence="9">
    <location>
        <begin position="139"/>
        <end position="164"/>
    </location>
</feature>
<dbReference type="Pfam" id="PF00083">
    <property type="entry name" value="Sugar_tr"/>
    <property type="match status" value="1"/>
</dbReference>
<keyword evidence="12" id="KW-1185">Reference proteome</keyword>
<evidence type="ECO:0000256" key="5">
    <source>
        <dbReference type="ARBA" id="ARBA00022989"/>
    </source>
</evidence>
<dbReference type="PROSITE" id="PS00216">
    <property type="entry name" value="SUGAR_TRANSPORT_1"/>
    <property type="match status" value="1"/>
</dbReference>
<feature type="transmembrane region" description="Helical" evidence="9">
    <location>
        <begin position="291"/>
        <end position="314"/>
    </location>
</feature>
<evidence type="ECO:0000256" key="2">
    <source>
        <dbReference type="ARBA" id="ARBA00010992"/>
    </source>
</evidence>
<keyword evidence="6 9" id="KW-0472">Membrane</keyword>
<evidence type="ECO:0000256" key="3">
    <source>
        <dbReference type="ARBA" id="ARBA00022448"/>
    </source>
</evidence>
<feature type="transmembrane region" description="Helical" evidence="9">
    <location>
        <begin position="396"/>
        <end position="416"/>
    </location>
</feature>
<feature type="transmembrane region" description="Helical" evidence="9">
    <location>
        <begin position="258"/>
        <end position="279"/>
    </location>
</feature>
<dbReference type="InterPro" id="IPR003663">
    <property type="entry name" value="Sugar/inositol_transpt"/>
</dbReference>
<keyword evidence="3 7" id="KW-0813">Transport</keyword>
<dbReference type="PROSITE" id="PS50850">
    <property type="entry name" value="MFS"/>
    <property type="match status" value="1"/>
</dbReference>
<dbReference type="Gene3D" id="1.20.1250.20">
    <property type="entry name" value="MFS general substrate transporter like domains"/>
    <property type="match status" value="1"/>
</dbReference>
<feature type="transmembrane region" description="Helical" evidence="9">
    <location>
        <begin position="45"/>
        <end position="69"/>
    </location>
</feature>
<feature type="domain" description="Major facilitator superfamily (MFS) profile" evidence="10">
    <location>
        <begin position="12"/>
        <end position="446"/>
    </location>
</feature>
<feature type="transmembrane region" description="Helical" evidence="9">
    <location>
        <begin position="326"/>
        <end position="347"/>
    </location>
</feature>
<dbReference type="NCBIfam" id="TIGR00879">
    <property type="entry name" value="SP"/>
    <property type="match status" value="1"/>
</dbReference>
<evidence type="ECO:0000313" key="11">
    <source>
        <dbReference type="EMBL" id="KAL2274782.1"/>
    </source>
</evidence>
<dbReference type="InterPro" id="IPR005828">
    <property type="entry name" value="MFS_sugar_transport-like"/>
</dbReference>
<dbReference type="SUPFAM" id="SSF103473">
    <property type="entry name" value="MFS general substrate transporter"/>
    <property type="match status" value="1"/>
</dbReference>
<keyword evidence="4 9" id="KW-0812">Transmembrane</keyword>
<evidence type="ECO:0000259" key="10">
    <source>
        <dbReference type="PROSITE" id="PS50850"/>
    </source>
</evidence>
<accession>A0ABR4DWU1</accession>
<comment type="similarity">
    <text evidence="2 7">Belongs to the major facilitator superfamily. Sugar transporter (TC 2.A.1.1) family.</text>
</comment>
<feature type="transmembrane region" description="Helical" evidence="9">
    <location>
        <begin position="422"/>
        <end position="441"/>
    </location>
</feature>
<comment type="subcellular location">
    <subcellularLocation>
        <location evidence="1">Membrane</location>
        <topology evidence="1">Multi-pass membrane protein</topology>
    </subcellularLocation>
</comment>
<evidence type="ECO:0000256" key="9">
    <source>
        <dbReference type="SAM" id="Phobius"/>
    </source>
</evidence>
<feature type="transmembrane region" description="Helical" evidence="9">
    <location>
        <begin position="353"/>
        <end position="376"/>
    </location>
</feature>
<name>A0ABR4DWU1_9PEZI</name>
<evidence type="ECO:0000256" key="8">
    <source>
        <dbReference type="SAM" id="MobiDB-lite"/>
    </source>
</evidence>
<dbReference type="InterPro" id="IPR020846">
    <property type="entry name" value="MFS_dom"/>
</dbReference>
<evidence type="ECO:0000256" key="4">
    <source>
        <dbReference type="ARBA" id="ARBA00022692"/>
    </source>
</evidence>
<evidence type="ECO:0000313" key="12">
    <source>
        <dbReference type="Proteomes" id="UP001600888"/>
    </source>
</evidence>
<proteinExistence type="inferred from homology"/>